<accession>A0A8S9PR70</accession>
<dbReference type="AlphaFoldDB" id="A0A8S9PR70"/>
<protein>
    <submittedName>
        <fullName evidence="2">Uncharacterized protein</fullName>
    </submittedName>
</protein>
<evidence type="ECO:0000313" key="2">
    <source>
        <dbReference type="EMBL" id="KAF3522051.1"/>
    </source>
</evidence>
<name>A0A8S9PR70_BRACR</name>
<reference evidence="2" key="1">
    <citation type="submission" date="2019-12" db="EMBL/GenBank/DDBJ databases">
        <title>Genome sequencing and annotation of Brassica cretica.</title>
        <authorList>
            <person name="Studholme D.J."/>
            <person name="Sarris P."/>
        </authorList>
    </citation>
    <scope>NUCLEOTIDE SEQUENCE</scope>
    <source>
        <strain evidence="2">PFS-109/04</strain>
        <tissue evidence="2">Leaf</tissue>
    </source>
</reference>
<keyword evidence="1" id="KW-0812">Transmembrane</keyword>
<sequence length="1139" mass="130918">MVTKNNDELILEESLVESDEFDIKEQNKSDADDNMSFSLDRQMLQTEAVLHGQVQFSGPEKLKNDKLQSCIGLNLCEFRLDHAVDILFSHQMHRVKEIYVLPKKILSQACPYQKAHLVWEPGGSVGKQAPWNCSDKYLKHGVVLKLNAKTHETCLHNTLEVFSAEETQTWMVNEKMSFKVLPDLSLEVWVKLAVYGFKHQKLMSLLVKESRRVWERGRLTAMCALAIVTPPFDISFDNTVIQEMRKSCVQIVVGSATMRMMRWLHMIELEIVTTALGIGVSLECLEPYLSHDEVLGLTTKTHLAKETREWSNQSTLKIQSKSMGTWWSSLIDFYYIGSDVASDDADVFNEEESGEPWFGAEVAKLDRNLRGADETEDTMIGGDFEVPPSSEMQREPSLRQLLDDLEYLRIDCDKMSRNAKAMAERFDSVENPIATIGTEEKLEDSSAIMGIVMVPVFPDVDLRQWISWMEHYFARKGLNDFEKLHMAHGFIVDEAERYIDSLKPISSWKEMKETLLLKFGADDDPERIKLENEVRRYKEQLIERFQNTEVEILQDTSGNSSVEEVTLSLESLIQVSKTNSEYIEKDSQLGYQRIENRDGVLTNVEFPVFSGRFPLDWICRAESFFDSGGYNDMEKLKLISLSFKGSVLHWFNGEMTKAPFSDWLQFTDRLLGRFSGSSDPEAVPEIPLVATTLGCSSPEGLRQHPLTPAIDQEAISTDETELFDNVLSHEKDSVKNETIVAVDHEADSVLTEESVPELHQETALRSDTGFTGSLELSSSLIEEELQETYSSATEVCTEEKYIDKIAEMFPSWTETSQLPRVETGCENSMDGLSLFFVMHPHSFVLMISSEVKMFWKARQWEVTEFDEEAKRFQTVISKSRCVQKTFNHSHLSGRLVYWCVFRKLEHPLLSSKRFQSQTASVAECSQSTVLTETAIVYRREFENKHETSKRKRDRVALLCIRLMKLEAICWTQFTLGYINFHLEHRGAVWLWVCSDFSMAVADTRPEWQRSLIIFLYPSLRASLFSRVGVYGSILICLWIVAVLIWRYDKKEKVESELLIHEPLQIRVSSFLNCLLPQEKDLLLMHHEDNLIRVRVQQSYKKKEVFEDIYVQVQTTAQRALYEVVTMEECGVAVMFTVAR</sequence>
<dbReference type="EMBL" id="QGKX02001347">
    <property type="protein sequence ID" value="KAF3522051.1"/>
    <property type="molecule type" value="Genomic_DNA"/>
</dbReference>
<comment type="caution">
    <text evidence="2">The sequence shown here is derived from an EMBL/GenBank/DDBJ whole genome shotgun (WGS) entry which is preliminary data.</text>
</comment>
<feature type="transmembrane region" description="Helical" evidence="1">
    <location>
        <begin position="1027"/>
        <end position="1045"/>
    </location>
</feature>
<keyword evidence="1" id="KW-1133">Transmembrane helix</keyword>
<proteinExistence type="predicted"/>
<gene>
    <name evidence="2" type="ORF">F2Q69_00049113</name>
</gene>
<evidence type="ECO:0000256" key="1">
    <source>
        <dbReference type="SAM" id="Phobius"/>
    </source>
</evidence>
<dbReference type="Proteomes" id="UP000712600">
    <property type="component" value="Unassembled WGS sequence"/>
</dbReference>
<keyword evidence="1" id="KW-0472">Membrane</keyword>
<organism evidence="2 3">
    <name type="scientific">Brassica cretica</name>
    <name type="common">Mustard</name>
    <dbReference type="NCBI Taxonomy" id="69181"/>
    <lineage>
        <taxon>Eukaryota</taxon>
        <taxon>Viridiplantae</taxon>
        <taxon>Streptophyta</taxon>
        <taxon>Embryophyta</taxon>
        <taxon>Tracheophyta</taxon>
        <taxon>Spermatophyta</taxon>
        <taxon>Magnoliopsida</taxon>
        <taxon>eudicotyledons</taxon>
        <taxon>Gunneridae</taxon>
        <taxon>Pentapetalae</taxon>
        <taxon>rosids</taxon>
        <taxon>malvids</taxon>
        <taxon>Brassicales</taxon>
        <taxon>Brassicaceae</taxon>
        <taxon>Brassiceae</taxon>
        <taxon>Brassica</taxon>
    </lineage>
</organism>
<evidence type="ECO:0000313" key="3">
    <source>
        <dbReference type="Proteomes" id="UP000712600"/>
    </source>
</evidence>